<keyword evidence="2" id="KW-1185">Reference proteome</keyword>
<name>A0A183SJA1_SCHSO</name>
<dbReference type="EMBL" id="UYSU01032815">
    <property type="protein sequence ID" value="VDL90684.1"/>
    <property type="molecule type" value="Genomic_DNA"/>
</dbReference>
<protein>
    <submittedName>
        <fullName evidence="1 3">Uncharacterized protein</fullName>
    </submittedName>
</protein>
<proteinExistence type="predicted"/>
<reference evidence="3" key="1">
    <citation type="submission" date="2016-06" db="UniProtKB">
        <authorList>
            <consortium name="WormBaseParasite"/>
        </authorList>
    </citation>
    <scope>IDENTIFICATION</scope>
</reference>
<evidence type="ECO:0000313" key="2">
    <source>
        <dbReference type="Proteomes" id="UP000275846"/>
    </source>
</evidence>
<sequence>MTTTQLSTLLVEKNQLHKAYVDRPTAANKTAFNQSHRTCTATAAGMRDVWVTRKAEEIQGFADRNEWKNFFAATRAVYGPPVKGAASLLSADGRTLLTEKTQILKRWAERFQSVLNQPSTISDAAIDRLPEVEINADLGLTFSL</sequence>
<dbReference type="OrthoDB" id="6144240at2759"/>
<dbReference type="AlphaFoldDB" id="A0A183SJA1"/>
<evidence type="ECO:0000313" key="3">
    <source>
        <dbReference type="WBParaSite" id="SSLN_0000444601-mRNA-1"/>
    </source>
</evidence>
<reference evidence="1 2" key="2">
    <citation type="submission" date="2018-11" db="EMBL/GenBank/DDBJ databases">
        <authorList>
            <consortium name="Pathogen Informatics"/>
        </authorList>
    </citation>
    <scope>NUCLEOTIDE SEQUENCE [LARGE SCALE GENOMIC DNA]</scope>
    <source>
        <strain evidence="1 2">NST_G2</strain>
    </source>
</reference>
<gene>
    <name evidence="1" type="ORF">SSLN_LOCUS4299</name>
</gene>
<accession>A0A183SJA1</accession>
<dbReference type="Proteomes" id="UP000275846">
    <property type="component" value="Unassembled WGS sequence"/>
</dbReference>
<evidence type="ECO:0000313" key="1">
    <source>
        <dbReference type="EMBL" id="VDL90684.1"/>
    </source>
</evidence>
<dbReference type="WBParaSite" id="SSLN_0000444601-mRNA-1">
    <property type="protein sequence ID" value="SSLN_0000444601-mRNA-1"/>
    <property type="gene ID" value="SSLN_0000444601"/>
</dbReference>
<organism evidence="3">
    <name type="scientific">Schistocephalus solidus</name>
    <name type="common">Tapeworm</name>
    <dbReference type="NCBI Taxonomy" id="70667"/>
    <lineage>
        <taxon>Eukaryota</taxon>
        <taxon>Metazoa</taxon>
        <taxon>Spiralia</taxon>
        <taxon>Lophotrochozoa</taxon>
        <taxon>Platyhelminthes</taxon>
        <taxon>Cestoda</taxon>
        <taxon>Eucestoda</taxon>
        <taxon>Diphyllobothriidea</taxon>
        <taxon>Diphyllobothriidae</taxon>
        <taxon>Schistocephalus</taxon>
    </lineage>
</organism>